<sequence length="537" mass="61679">MKCVMCRKPTVTPFSRLRKFHVCVCLQEHYQCMKCDVAQRLQCGLCGRVTFVIHVDLRFAKRTEMETPKHDAISKNSDITWLRKTESYWTDGESDRSHSLDSPIESLNLPLTRSSSMEYTRESHPGYSGENTTRMNYKVEPAEEAESDDDIRSCIQLNRSPALTLLPTCGKSENGKPYLECSAKICEPQKPNPIQEIEASNLDAYAVEEMRLLMGCPYKVKKSVDPESNKDIRLYSTEEREARIADVNKKYKYLDRQQKYLAFGCQFLTKRRHLEWLTSEPKCGSVHNGISLVRRVLHPRSNASEQQTEIIELPEDFDEHLYCRVALPFPFVRLEKSQFLGICPQPNCQKALYKYNIAFHLTLQHKAWLVKYLPLNKAFSFELDLKVTGWNAKCHAVIQLQDLLSQYSKHQVDLSLTIMSRQWQLSEILGASCQSNQRLTFIWAATTIADCFPLKVNLTLWPKASNSPGGSTISYTGSPYDIKKSTRPHDLIKSGRVIMLTANQVDAFTQRGTQNVRIQFVAMMGAEKREIYRESEI</sequence>
<dbReference type="AlphaFoldDB" id="B4Q1L8"/>
<evidence type="ECO:0000313" key="1">
    <source>
        <dbReference type="EMBL" id="EDX01459.1"/>
    </source>
</evidence>
<dbReference type="OrthoDB" id="7864152at2759"/>
<dbReference type="HOGENOM" id="CLU_459486_0_0_1"/>
<dbReference type="PhylomeDB" id="B4Q1L8"/>
<organism evidence="1 2">
    <name type="scientific">Drosophila yakuba</name>
    <name type="common">Fruit fly</name>
    <dbReference type="NCBI Taxonomy" id="7245"/>
    <lineage>
        <taxon>Eukaryota</taxon>
        <taxon>Metazoa</taxon>
        <taxon>Ecdysozoa</taxon>
        <taxon>Arthropoda</taxon>
        <taxon>Hexapoda</taxon>
        <taxon>Insecta</taxon>
        <taxon>Pterygota</taxon>
        <taxon>Neoptera</taxon>
        <taxon>Endopterygota</taxon>
        <taxon>Diptera</taxon>
        <taxon>Brachycera</taxon>
        <taxon>Muscomorpha</taxon>
        <taxon>Ephydroidea</taxon>
        <taxon>Drosophilidae</taxon>
        <taxon>Drosophila</taxon>
        <taxon>Sophophora</taxon>
    </lineage>
</organism>
<evidence type="ECO:0000313" key="2">
    <source>
        <dbReference type="Proteomes" id="UP000002282"/>
    </source>
</evidence>
<keyword evidence="2" id="KW-1185">Reference proteome</keyword>
<dbReference type="OMA" id="KCHAVIQ"/>
<accession>B4Q1L8</accession>
<dbReference type="EMBL" id="CM000162">
    <property type="protein sequence ID" value="EDX01459.1"/>
    <property type="molecule type" value="Genomic_DNA"/>
</dbReference>
<name>B4Q1L8_DROYA</name>
<protein>
    <submittedName>
        <fullName evidence="1">Uncharacterized protein</fullName>
    </submittedName>
</protein>
<proteinExistence type="predicted"/>
<dbReference type="Proteomes" id="UP000002282">
    <property type="component" value="Chromosome X"/>
</dbReference>
<reference evidence="1 2" key="2">
    <citation type="journal article" date="2007" name="PLoS Biol.">
        <title>Principles of genome evolution in the Drosophila melanogaster species group.</title>
        <authorList>
            <person name="Ranz J.M."/>
            <person name="Maurin D."/>
            <person name="Chan Y.S."/>
            <person name="von Grotthuss M."/>
            <person name="Hillier L.W."/>
            <person name="Roote J."/>
            <person name="Ashburner M."/>
            <person name="Bergman C.M."/>
        </authorList>
    </citation>
    <scope>NUCLEOTIDE SEQUENCE [LARGE SCALE GENOMIC DNA]</scope>
    <source>
        <strain evidence="2">Tai18E2 / Tucson 14021-0261.01</strain>
    </source>
</reference>
<gene>
    <name evidence="1" type="primary">Dyak\GE16216</name>
    <name evidence="1" type="synonym">dyak_GLEANR_17659</name>
    <name evidence="1" type="synonym">GE16216</name>
    <name evidence="1" type="ORF">Dyak_GE16216</name>
</gene>
<dbReference type="KEGG" id="dya:Dyak_GE16216"/>
<reference evidence="1 2" key="1">
    <citation type="journal article" date="2007" name="Nature">
        <title>Evolution of genes and genomes on the Drosophila phylogeny.</title>
        <authorList>
            <consortium name="Drosophila 12 Genomes Consortium"/>
            <person name="Clark A.G."/>
            <person name="Eisen M.B."/>
            <person name="Smith D.R."/>
            <person name="Bergman C.M."/>
            <person name="Oliver B."/>
            <person name="Markow T.A."/>
            <person name="Kaufman T.C."/>
            <person name="Kellis M."/>
            <person name="Gelbart W."/>
            <person name="Iyer V.N."/>
            <person name="Pollard D.A."/>
            <person name="Sackton T.B."/>
            <person name="Larracuente A.M."/>
            <person name="Singh N.D."/>
            <person name="Abad J.P."/>
            <person name="Abt D.N."/>
            <person name="Adryan B."/>
            <person name="Aguade M."/>
            <person name="Akashi H."/>
            <person name="Anderson W.W."/>
            <person name="Aquadro C.F."/>
            <person name="Ardell D.H."/>
            <person name="Arguello R."/>
            <person name="Artieri C.G."/>
            <person name="Barbash D.A."/>
            <person name="Barker D."/>
            <person name="Barsanti P."/>
            <person name="Batterham P."/>
            <person name="Batzoglou S."/>
            <person name="Begun D."/>
            <person name="Bhutkar A."/>
            <person name="Blanco E."/>
            <person name="Bosak S.A."/>
            <person name="Bradley R.K."/>
            <person name="Brand A.D."/>
            <person name="Brent M.R."/>
            <person name="Brooks A.N."/>
            <person name="Brown R.H."/>
            <person name="Butlin R.K."/>
            <person name="Caggese C."/>
            <person name="Calvi B.R."/>
            <person name="Bernardo de Carvalho A."/>
            <person name="Caspi A."/>
            <person name="Castrezana S."/>
            <person name="Celniker S.E."/>
            <person name="Chang J.L."/>
            <person name="Chapple C."/>
            <person name="Chatterji S."/>
            <person name="Chinwalla A."/>
            <person name="Civetta A."/>
            <person name="Clifton S.W."/>
            <person name="Comeron J.M."/>
            <person name="Costello J.C."/>
            <person name="Coyne J.A."/>
            <person name="Daub J."/>
            <person name="David R.G."/>
            <person name="Delcher A.L."/>
            <person name="Delehaunty K."/>
            <person name="Do C.B."/>
            <person name="Ebling H."/>
            <person name="Edwards K."/>
            <person name="Eickbush T."/>
            <person name="Evans J.D."/>
            <person name="Filipski A."/>
            <person name="Findeiss S."/>
            <person name="Freyhult E."/>
            <person name="Fulton L."/>
            <person name="Fulton R."/>
            <person name="Garcia A.C."/>
            <person name="Gardiner A."/>
            <person name="Garfield D.A."/>
            <person name="Garvin B.E."/>
            <person name="Gibson G."/>
            <person name="Gilbert D."/>
            <person name="Gnerre S."/>
            <person name="Godfrey J."/>
            <person name="Good R."/>
            <person name="Gotea V."/>
            <person name="Gravely B."/>
            <person name="Greenberg A.J."/>
            <person name="Griffiths-Jones S."/>
            <person name="Gross S."/>
            <person name="Guigo R."/>
            <person name="Gustafson E.A."/>
            <person name="Haerty W."/>
            <person name="Hahn M.W."/>
            <person name="Halligan D.L."/>
            <person name="Halpern A.L."/>
            <person name="Halter G.M."/>
            <person name="Han M.V."/>
            <person name="Heger A."/>
            <person name="Hillier L."/>
            <person name="Hinrichs A.S."/>
            <person name="Holmes I."/>
            <person name="Hoskins R.A."/>
            <person name="Hubisz M.J."/>
            <person name="Hultmark D."/>
            <person name="Huntley M.A."/>
            <person name="Jaffe D.B."/>
            <person name="Jagadeeshan S."/>
            <person name="Jeck W.R."/>
            <person name="Johnson J."/>
            <person name="Jones C.D."/>
            <person name="Jordan W.C."/>
            <person name="Karpen G.H."/>
            <person name="Kataoka E."/>
            <person name="Keightley P.D."/>
            <person name="Kheradpour P."/>
            <person name="Kirkness E.F."/>
            <person name="Koerich L.B."/>
            <person name="Kristiansen K."/>
            <person name="Kudrna D."/>
            <person name="Kulathinal R.J."/>
            <person name="Kumar S."/>
            <person name="Kwok R."/>
            <person name="Lander E."/>
            <person name="Langley C.H."/>
            <person name="Lapoint R."/>
            <person name="Lazzaro B.P."/>
            <person name="Lee S.J."/>
            <person name="Levesque L."/>
            <person name="Li R."/>
            <person name="Lin C.F."/>
            <person name="Lin M.F."/>
            <person name="Lindblad-Toh K."/>
            <person name="Llopart A."/>
            <person name="Long M."/>
            <person name="Low L."/>
            <person name="Lozovsky E."/>
            <person name="Lu J."/>
            <person name="Luo M."/>
            <person name="Machado C.A."/>
            <person name="Makalowski W."/>
            <person name="Marzo M."/>
            <person name="Matsuda M."/>
            <person name="Matzkin L."/>
            <person name="McAllister B."/>
            <person name="McBride C.S."/>
            <person name="McKernan B."/>
            <person name="McKernan K."/>
            <person name="Mendez-Lago M."/>
            <person name="Minx P."/>
            <person name="Mollenhauer M.U."/>
            <person name="Montooth K."/>
            <person name="Mount S.M."/>
            <person name="Mu X."/>
            <person name="Myers E."/>
            <person name="Negre B."/>
            <person name="Newfeld S."/>
            <person name="Nielsen R."/>
            <person name="Noor M.A."/>
            <person name="O'Grady P."/>
            <person name="Pachter L."/>
            <person name="Papaceit M."/>
            <person name="Parisi M.J."/>
            <person name="Parisi M."/>
            <person name="Parts L."/>
            <person name="Pedersen J.S."/>
            <person name="Pesole G."/>
            <person name="Phillippy A.M."/>
            <person name="Ponting C.P."/>
            <person name="Pop M."/>
            <person name="Porcelli D."/>
            <person name="Powell J.R."/>
            <person name="Prohaska S."/>
            <person name="Pruitt K."/>
            <person name="Puig M."/>
            <person name="Quesneville H."/>
            <person name="Ram K.R."/>
            <person name="Rand D."/>
            <person name="Rasmussen M.D."/>
            <person name="Reed L.K."/>
            <person name="Reenan R."/>
            <person name="Reily A."/>
            <person name="Remington K.A."/>
            <person name="Rieger T.T."/>
            <person name="Ritchie M.G."/>
            <person name="Robin C."/>
            <person name="Rogers Y.H."/>
            <person name="Rohde C."/>
            <person name="Rozas J."/>
            <person name="Rubenfield M.J."/>
            <person name="Ruiz A."/>
            <person name="Russo S."/>
            <person name="Salzberg S.L."/>
            <person name="Sanchez-Gracia A."/>
            <person name="Saranga D.J."/>
            <person name="Sato H."/>
            <person name="Schaeffer S.W."/>
            <person name="Schatz M.C."/>
            <person name="Schlenke T."/>
            <person name="Schwartz R."/>
            <person name="Segarra C."/>
            <person name="Singh R.S."/>
            <person name="Sirot L."/>
            <person name="Sirota M."/>
            <person name="Sisneros N.B."/>
            <person name="Smith C.D."/>
            <person name="Smith T.F."/>
            <person name="Spieth J."/>
            <person name="Stage D.E."/>
            <person name="Stark A."/>
            <person name="Stephan W."/>
            <person name="Strausberg R.L."/>
            <person name="Strempel S."/>
            <person name="Sturgill D."/>
            <person name="Sutton G."/>
            <person name="Sutton G.G."/>
            <person name="Tao W."/>
            <person name="Teichmann S."/>
            <person name="Tobari Y.N."/>
            <person name="Tomimura Y."/>
            <person name="Tsolas J.M."/>
            <person name="Valente V.L."/>
            <person name="Venter E."/>
            <person name="Venter J.C."/>
            <person name="Vicario S."/>
            <person name="Vieira F.G."/>
            <person name="Vilella A.J."/>
            <person name="Villasante A."/>
            <person name="Walenz B."/>
            <person name="Wang J."/>
            <person name="Wasserman M."/>
            <person name="Watts T."/>
            <person name="Wilson D."/>
            <person name="Wilson R.K."/>
            <person name="Wing R.A."/>
            <person name="Wolfner M.F."/>
            <person name="Wong A."/>
            <person name="Wong G.K."/>
            <person name="Wu C.I."/>
            <person name="Wu G."/>
            <person name="Yamamoto D."/>
            <person name="Yang H.P."/>
            <person name="Yang S.P."/>
            <person name="Yorke J.A."/>
            <person name="Yoshida K."/>
            <person name="Zdobnov E."/>
            <person name="Zhang P."/>
            <person name="Zhang Y."/>
            <person name="Zimin A.V."/>
            <person name="Baldwin J."/>
            <person name="Abdouelleil A."/>
            <person name="Abdulkadir J."/>
            <person name="Abebe A."/>
            <person name="Abera B."/>
            <person name="Abreu J."/>
            <person name="Acer S.C."/>
            <person name="Aftuck L."/>
            <person name="Alexander A."/>
            <person name="An P."/>
            <person name="Anderson E."/>
            <person name="Anderson S."/>
            <person name="Arachi H."/>
            <person name="Azer M."/>
            <person name="Bachantsang P."/>
            <person name="Barry A."/>
            <person name="Bayul T."/>
            <person name="Berlin A."/>
            <person name="Bessette D."/>
            <person name="Bloom T."/>
            <person name="Blye J."/>
            <person name="Boguslavskiy L."/>
            <person name="Bonnet C."/>
            <person name="Boukhgalter B."/>
            <person name="Bourzgui I."/>
            <person name="Brown A."/>
            <person name="Cahill P."/>
            <person name="Channer S."/>
            <person name="Cheshatsang Y."/>
            <person name="Chuda L."/>
            <person name="Citroen M."/>
            <person name="Collymore A."/>
            <person name="Cooke P."/>
            <person name="Costello M."/>
            <person name="D'Aco K."/>
            <person name="Daza R."/>
            <person name="De Haan G."/>
            <person name="DeGray S."/>
            <person name="DeMaso C."/>
            <person name="Dhargay N."/>
            <person name="Dooley K."/>
            <person name="Dooley E."/>
            <person name="Doricent M."/>
            <person name="Dorje P."/>
            <person name="Dorjee K."/>
            <person name="Dupes A."/>
            <person name="Elong R."/>
            <person name="Falk J."/>
            <person name="Farina A."/>
            <person name="Faro S."/>
            <person name="Ferguson D."/>
            <person name="Fisher S."/>
            <person name="Foley C.D."/>
            <person name="Franke A."/>
            <person name="Friedrich D."/>
            <person name="Gadbois L."/>
            <person name="Gearin G."/>
            <person name="Gearin C.R."/>
            <person name="Giannoukos G."/>
            <person name="Goode T."/>
            <person name="Graham J."/>
            <person name="Grandbois E."/>
            <person name="Grewal S."/>
            <person name="Gyaltsen K."/>
            <person name="Hafez N."/>
            <person name="Hagos B."/>
            <person name="Hall J."/>
            <person name="Henson C."/>
            <person name="Hollinger A."/>
            <person name="Honan T."/>
            <person name="Huard M.D."/>
            <person name="Hughes L."/>
            <person name="Hurhula B."/>
            <person name="Husby M.E."/>
            <person name="Kamat A."/>
            <person name="Kanga B."/>
            <person name="Kashin S."/>
            <person name="Khazanovich D."/>
            <person name="Kisner P."/>
            <person name="Lance K."/>
            <person name="Lara M."/>
            <person name="Lee W."/>
            <person name="Lennon N."/>
            <person name="Letendre F."/>
            <person name="LeVine R."/>
            <person name="Lipovsky A."/>
            <person name="Liu X."/>
            <person name="Liu J."/>
            <person name="Liu S."/>
            <person name="Lokyitsang T."/>
            <person name="Lokyitsang Y."/>
            <person name="Lubonja R."/>
            <person name="Lui A."/>
            <person name="MacDonald P."/>
            <person name="Magnisalis V."/>
            <person name="Maru K."/>
            <person name="Matthews C."/>
            <person name="McCusker W."/>
            <person name="McDonough S."/>
            <person name="Mehta T."/>
            <person name="Meldrim J."/>
            <person name="Meneus L."/>
            <person name="Mihai O."/>
            <person name="Mihalev A."/>
            <person name="Mihova T."/>
            <person name="Mittelman R."/>
            <person name="Mlenga V."/>
            <person name="Montmayeur A."/>
            <person name="Mulrain L."/>
            <person name="Navidi A."/>
            <person name="Naylor J."/>
            <person name="Negash T."/>
            <person name="Nguyen T."/>
            <person name="Nguyen N."/>
            <person name="Nicol R."/>
            <person name="Norbu C."/>
            <person name="Norbu N."/>
            <person name="Novod N."/>
            <person name="O'Neill B."/>
            <person name="Osman S."/>
            <person name="Markiewicz E."/>
            <person name="Oyono O.L."/>
            <person name="Patti C."/>
            <person name="Phunkhang P."/>
            <person name="Pierre F."/>
            <person name="Priest M."/>
            <person name="Raghuraman S."/>
            <person name="Rege F."/>
            <person name="Reyes R."/>
            <person name="Rise C."/>
            <person name="Rogov P."/>
            <person name="Ross K."/>
            <person name="Ryan E."/>
            <person name="Settipalli S."/>
            <person name="Shea T."/>
            <person name="Sherpa N."/>
            <person name="Shi L."/>
            <person name="Shih D."/>
            <person name="Sparrow T."/>
            <person name="Spaulding J."/>
            <person name="Stalker J."/>
            <person name="Stange-Thomann N."/>
            <person name="Stavropoulos S."/>
            <person name="Stone C."/>
            <person name="Strader C."/>
            <person name="Tesfaye S."/>
            <person name="Thomson T."/>
            <person name="Thoulutsang Y."/>
            <person name="Thoulutsang D."/>
            <person name="Topham K."/>
            <person name="Topping I."/>
            <person name="Tsamla T."/>
            <person name="Vassiliev H."/>
            <person name="Vo A."/>
            <person name="Wangchuk T."/>
            <person name="Wangdi T."/>
            <person name="Weiand M."/>
            <person name="Wilkinson J."/>
            <person name="Wilson A."/>
            <person name="Yadav S."/>
            <person name="Young G."/>
            <person name="Yu Q."/>
            <person name="Zembek L."/>
            <person name="Zhong D."/>
            <person name="Zimmer A."/>
            <person name="Zwirko Z."/>
            <person name="Jaffe D.B."/>
            <person name="Alvarez P."/>
            <person name="Brockman W."/>
            <person name="Butler J."/>
            <person name="Chin C."/>
            <person name="Gnerre S."/>
            <person name="Grabherr M."/>
            <person name="Kleber M."/>
            <person name="Mauceli E."/>
            <person name="MacCallum I."/>
        </authorList>
    </citation>
    <scope>NUCLEOTIDE SEQUENCE [LARGE SCALE GENOMIC DNA]</scope>
    <source>
        <strain evidence="2">Tai18E2 / Tucson 14021-0261.01</strain>
    </source>
</reference>